<dbReference type="CDD" id="cd19769">
    <property type="entry name" value="Bbox2_TRIM16-like"/>
    <property type="match status" value="1"/>
</dbReference>
<dbReference type="EMBL" id="JAOAOG010000045">
    <property type="protein sequence ID" value="KAJ6252387.1"/>
    <property type="molecule type" value="Genomic_DNA"/>
</dbReference>
<feature type="region of interest" description="Disordered" evidence="3">
    <location>
        <begin position="349"/>
        <end position="412"/>
    </location>
</feature>
<dbReference type="Proteomes" id="UP001150062">
    <property type="component" value="Unassembled WGS sequence"/>
</dbReference>
<proteinExistence type="predicted"/>
<dbReference type="PANTHER" id="PTHR25462:SF296">
    <property type="entry name" value="MEIOTIC P26, ISOFORM F"/>
    <property type="match status" value="1"/>
</dbReference>
<protein>
    <submittedName>
        <fullName evidence="5">E3 ubiquitin-protein ligase trim56</fullName>
    </submittedName>
</protein>
<dbReference type="CDD" id="cd19757">
    <property type="entry name" value="Bbox1"/>
    <property type="match status" value="1"/>
</dbReference>
<dbReference type="PROSITE" id="PS50119">
    <property type="entry name" value="ZF_BBOX"/>
    <property type="match status" value="1"/>
</dbReference>
<evidence type="ECO:0000256" key="1">
    <source>
        <dbReference type="PROSITE-ProRule" id="PRU00024"/>
    </source>
</evidence>
<name>A0ABQ8Z6R0_9EUKA</name>
<evidence type="ECO:0000313" key="5">
    <source>
        <dbReference type="EMBL" id="KAJ6252387.1"/>
    </source>
</evidence>
<feature type="domain" description="B box-type" evidence="4">
    <location>
        <begin position="86"/>
        <end position="126"/>
    </location>
</feature>
<dbReference type="Pfam" id="PF00643">
    <property type="entry name" value="zf-B_box"/>
    <property type="match status" value="1"/>
</dbReference>
<dbReference type="Gene3D" id="3.30.160.60">
    <property type="entry name" value="Classic Zinc Finger"/>
    <property type="match status" value="1"/>
</dbReference>
<dbReference type="SMART" id="SM00336">
    <property type="entry name" value="BBOX"/>
    <property type="match status" value="1"/>
</dbReference>
<evidence type="ECO:0000256" key="2">
    <source>
        <dbReference type="SAM" id="Coils"/>
    </source>
</evidence>
<feature type="compositionally biased region" description="Basic and acidic residues" evidence="3">
    <location>
        <begin position="363"/>
        <end position="403"/>
    </location>
</feature>
<reference evidence="5" key="1">
    <citation type="submission" date="2022-08" db="EMBL/GenBank/DDBJ databases">
        <title>Novel sulfate-reducing endosymbionts in the free-living metamonad Anaeramoeba.</title>
        <authorList>
            <person name="Jerlstrom-Hultqvist J."/>
            <person name="Cepicka I."/>
            <person name="Gallot-Lavallee L."/>
            <person name="Salas-Leiva D."/>
            <person name="Curtis B.A."/>
            <person name="Zahonova K."/>
            <person name="Pipaliya S."/>
            <person name="Dacks J."/>
            <person name="Roger A.J."/>
        </authorList>
    </citation>
    <scope>NUCLEOTIDE SEQUENCE</scope>
    <source>
        <strain evidence="5">Schooner1</strain>
    </source>
</reference>
<feature type="coiled-coil region" evidence="2">
    <location>
        <begin position="161"/>
        <end position="210"/>
    </location>
</feature>
<accession>A0ABQ8Z6R0</accession>
<keyword evidence="6" id="KW-1185">Reference proteome</keyword>
<dbReference type="PANTHER" id="PTHR25462">
    <property type="entry name" value="BONUS, ISOFORM C-RELATED"/>
    <property type="match status" value="1"/>
</dbReference>
<evidence type="ECO:0000256" key="3">
    <source>
        <dbReference type="SAM" id="MobiDB-lite"/>
    </source>
</evidence>
<keyword evidence="2" id="KW-0175">Coiled coil</keyword>
<dbReference type="InterPro" id="IPR047153">
    <property type="entry name" value="TRIM45/56/19-like"/>
</dbReference>
<keyword evidence="1" id="KW-0479">Metal-binding</keyword>
<sequence>MSKELKSSINIPIEAIDEKQLFTNKSTTKYCVQCKQEGKKTIATFWCEECKCVYCSRHEKEIHRLVAFQKHQRTKLENKQKEHFNAKAKICKKHREKLEFYCFDDEKILCYKCVIPKHNGHNIKSISEYDEKTWKIGKNKGNVQVDLEKIQNSIKIRKKILLNIEKEKEKSKVEKIELLNKVEENYIKLKRQLKNKIKVIKEDIEREYNEEIIKLNCQSSKEKQNIKDFQNYEKHLNLLNLANKNKNNFQILSQKLKIQKIQKLTNDFAIQNLKSIGLQIELKNGNNEYFSNLKLNDLEIECFVIDPLQNKKRLILKDFNWTQKKTMINKTSNDNKVIEKEWSEYNVKKNNEDQKGGRRIKKKTETERGGRKEKETETEKEKETETETEKEKEKEKGKGKESGGGENENCNNNFDMNQNKLLMSIFQTKFKIKKVGIFIFKIIINKIQFPDYKIQILDPVSHSNILPYEHIQKLYKHIPNNLHLNLNYQLGRDEKSIKVWHEKCDDKGKSLIICKNELGYVFGGYSDVGWSGSKAGVYKHSSKSFLFYCGNNLQKPKILNLTGNFNNFAIRWNDSFGPLFGYLCTFRINSELESKHHDNDKVYQNPPNGTMDFNGSRSGKYIKLIQFECFCEDL</sequence>
<dbReference type="Pfam" id="PF07534">
    <property type="entry name" value="TLD"/>
    <property type="match status" value="1"/>
</dbReference>
<keyword evidence="1" id="KW-0863">Zinc-finger</keyword>
<evidence type="ECO:0000313" key="6">
    <source>
        <dbReference type="Proteomes" id="UP001150062"/>
    </source>
</evidence>
<dbReference type="InterPro" id="IPR006571">
    <property type="entry name" value="TLDc_dom"/>
</dbReference>
<comment type="caution">
    <text evidence="5">The sequence shown here is derived from an EMBL/GenBank/DDBJ whole genome shotgun (WGS) entry which is preliminary data.</text>
</comment>
<evidence type="ECO:0000259" key="4">
    <source>
        <dbReference type="PROSITE" id="PS50119"/>
    </source>
</evidence>
<keyword evidence="1" id="KW-0862">Zinc</keyword>
<dbReference type="SUPFAM" id="SSF57845">
    <property type="entry name" value="B-box zinc-binding domain"/>
    <property type="match status" value="1"/>
</dbReference>
<organism evidence="5 6">
    <name type="scientific">Anaeramoeba flamelloides</name>
    <dbReference type="NCBI Taxonomy" id="1746091"/>
    <lineage>
        <taxon>Eukaryota</taxon>
        <taxon>Metamonada</taxon>
        <taxon>Anaeramoebidae</taxon>
        <taxon>Anaeramoeba</taxon>
    </lineage>
</organism>
<dbReference type="InterPro" id="IPR000315">
    <property type="entry name" value="Znf_B-box"/>
</dbReference>
<gene>
    <name evidence="5" type="ORF">M0813_14239</name>
</gene>